<evidence type="ECO:0000256" key="6">
    <source>
        <dbReference type="ARBA" id="ARBA00022989"/>
    </source>
</evidence>
<evidence type="ECO:0000256" key="1">
    <source>
        <dbReference type="ARBA" id="ARBA00004651"/>
    </source>
</evidence>
<feature type="transmembrane region" description="Helical" evidence="8">
    <location>
        <begin position="286"/>
        <end position="305"/>
    </location>
</feature>
<gene>
    <name evidence="9" type="ORF">ACFSW5_19105</name>
</gene>
<keyword evidence="10" id="KW-1185">Reference proteome</keyword>
<name>A0ABW5R0Q3_9BACL</name>
<keyword evidence="4" id="KW-1003">Cell membrane</keyword>
<feature type="transmembrane region" description="Helical" evidence="8">
    <location>
        <begin position="317"/>
        <end position="335"/>
    </location>
</feature>
<keyword evidence="7 8" id="KW-0472">Membrane</keyword>
<reference evidence="10" key="1">
    <citation type="journal article" date="2019" name="Int. J. Syst. Evol. Microbiol.">
        <title>The Global Catalogue of Microorganisms (GCM) 10K type strain sequencing project: providing services to taxonomists for standard genome sequencing and annotation.</title>
        <authorList>
            <consortium name="The Broad Institute Genomics Platform"/>
            <consortium name="The Broad Institute Genome Sequencing Center for Infectious Disease"/>
            <person name="Wu L."/>
            <person name="Ma J."/>
        </authorList>
    </citation>
    <scope>NUCLEOTIDE SEQUENCE [LARGE SCALE GENOMIC DNA]</scope>
    <source>
        <strain evidence="10">TISTR 1827</strain>
    </source>
</reference>
<dbReference type="InterPro" id="IPR037294">
    <property type="entry name" value="ABC_BtuC-like"/>
</dbReference>
<feature type="transmembrane region" description="Helical" evidence="8">
    <location>
        <begin position="125"/>
        <end position="147"/>
    </location>
</feature>
<dbReference type="SUPFAM" id="SSF81345">
    <property type="entry name" value="ABC transporter involved in vitamin B12 uptake, BtuC"/>
    <property type="match status" value="1"/>
</dbReference>
<dbReference type="CDD" id="cd06550">
    <property type="entry name" value="TM_ABC_iron-siderophores_like"/>
    <property type="match status" value="1"/>
</dbReference>
<accession>A0ABW5R0Q3</accession>
<feature type="transmembrane region" description="Helical" evidence="8">
    <location>
        <begin position="204"/>
        <end position="221"/>
    </location>
</feature>
<evidence type="ECO:0000256" key="3">
    <source>
        <dbReference type="ARBA" id="ARBA00022448"/>
    </source>
</evidence>
<feature type="transmembrane region" description="Helical" evidence="8">
    <location>
        <begin position="70"/>
        <end position="87"/>
    </location>
</feature>
<keyword evidence="5 8" id="KW-0812">Transmembrane</keyword>
<feature type="transmembrane region" description="Helical" evidence="8">
    <location>
        <begin position="99"/>
        <end position="119"/>
    </location>
</feature>
<dbReference type="EMBL" id="JBHUMY010000027">
    <property type="protein sequence ID" value="MFD2662368.1"/>
    <property type="molecule type" value="Genomic_DNA"/>
</dbReference>
<evidence type="ECO:0000313" key="9">
    <source>
        <dbReference type="EMBL" id="MFD2662368.1"/>
    </source>
</evidence>
<evidence type="ECO:0000256" key="8">
    <source>
        <dbReference type="SAM" id="Phobius"/>
    </source>
</evidence>
<evidence type="ECO:0000313" key="10">
    <source>
        <dbReference type="Proteomes" id="UP001597493"/>
    </source>
</evidence>
<comment type="similarity">
    <text evidence="2">Belongs to the binding-protein-dependent transport system permease family. FecCD subfamily.</text>
</comment>
<feature type="transmembrane region" description="Helical" evidence="8">
    <location>
        <begin position="247"/>
        <end position="274"/>
    </location>
</feature>
<dbReference type="RefSeq" id="WP_379276553.1">
    <property type="nucleotide sequence ID" value="NZ_JBHUGT010000021.1"/>
</dbReference>
<dbReference type="Pfam" id="PF01032">
    <property type="entry name" value="FecCD"/>
    <property type="match status" value="1"/>
</dbReference>
<keyword evidence="6 8" id="KW-1133">Transmembrane helix</keyword>
<dbReference type="PANTHER" id="PTHR30472:SF25">
    <property type="entry name" value="ABC TRANSPORTER PERMEASE PROTEIN MJ0876-RELATED"/>
    <property type="match status" value="1"/>
</dbReference>
<comment type="caution">
    <text evidence="9">The sequence shown here is derived from an EMBL/GenBank/DDBJ whole genome shotgun (WGS) entry which is preliminary data.</text>
</comment>
<protein>
    <submittedName>
        <fullName evidence="9">FecCD family ABC transporter permease</fullName>
    </submittedName>
</protein>
<keyword evidence="3" id="KW-0813">Transport</keyword>
<organism evidence="9 10">
    <name type="scientific">Paenibacillus thailandensis</name>
    <dbReference type="NCBI Taxonomy" id="393250"/>
    <lineage>
        <taxon>Bacteria</taxon>
        <taxon>Bacillati</taxon>
        <taxon>Bacillota</taxon>
        <taxon>Bacilli</taxon>
        <taxon>Bacillales</taxon>
        <taxon>Paenibacillaceae</taxon>
        <taxon>Paenibacillus</taxon>
    </lineage>
</organism>
<dbReference type="Proteomes" id="UP001597493">
    <property type="component" value="Unassembled WGS sequence"/>
</dbReference>
<evidence type="ECO:0000256" key="5">
    <source>
        <dbReference type="ARBA" id="ARBA00022692"/>
    </source>
</evidence>
<feature type="transmembrane region" description="Helical" evidence="8">
    <location>
        <begin position="159"/>
        <end position="184"/>
    </location>
</feature>
<comment type="subcellular location">
    <subcellularLocation>
        <location evidence="1">Cell membrane</location>
        <topology evidence="1">Multi-pass membrane protein</topology>
    </subcellularLocation>
</comment>
<dbReference type="InterPro" id="IPR000522">
    <property type="entry name" value="ABC_transptr_permease_BtuC"/>
</dbReference>
<dbReference type="PANTHER" id="PTHR30472">
    <property type="entry name" value="FERRIC ENTEROBACTIN TRANSPORT SYSTEM PERMEASE PROTEIN"/>
    <property type="match status" value="1"/>
</dbReference>
<sequence>MRAKLFGYGGAGLLLLAVSVVVSLSIGSAGLSVGDVWGILLHRIPGMDPASGRWSEGEIAIVTQVRLSRVLLAVLVGGCLSLAGAGFQGVLRNPLADPYTLGVASGSSVGAAFLILFGLQAVAGLWTIPVVAFLTGIATLFGVLWLSRSQGGGRQLETLVLSGVIVQSFFGAFVSLMVSMSQGVVNQIMFWLMGSLAMRSWEHVYMLVPFLAIGLPLLFAYSQPLNQLILGEGHAAHMGVEVERTKLVVLIGSTLLTAAAVSVSGVIGFVGLVVPHLVRLLTGPDYRLIIPLSAIGGGIFVLWADTLARTALSPKELPLGVVTALIGAPFFAYFLRLRKREGRAADGVV</sequence>
<evidence type="ECO:0000256" key="7">
    <source>
        <dbReference type="ARBA" id="ARBA00023136"/>
    </source>
</evidence>
<proteinExistence type="inferred from homology"/>
<evidence type="ECO:0000256" key="4">
    <source>
        <dbReference type="ARBA" id="ARBA00022475"/>
    </source>
</evidence>
<evidence type="ECO:0000256" key="2">
    <source>
        <dbReference type="ARBA" id="ARBA00007935"/>
    </source>
</evidence>
<dbReference type="Gene3D" id="1.10.3470.10">
    <property type="entry name" value="ABC transporter involved in vitamin B12 uptake, BtuC"/>
    <property type="match status" value="1"/>
</dbReference>